<comment type="caution">
    <text evidence="1">The sequence shown here is derived from an EMBL/GenBank/DDBJ whole genome shotgun (WGS) entry which is preliminary data.</text>
</comment>
<accession>A0A8J2YY89</accession>
<evidence type="ECO:0000313" key="1">
    <source>
        <dbReference type="EMBL" id="GGF36138.1"/>
    </source>
</evidence>
<reference evidence="1" key="1">
    <citation type="journal article" date="2014" name="Int. J. Syst. Evol. Microbiol.">
        <title>Complete genome sequence of Corynebacterium casei LMG S-19264T (=DSM 44701T), isolated from a smear-ripened cheese.</title>
        <authorList>
            <consortium name="US DOE Joint Genome Institute (JGI-PGF)"/>
            <person name="Walter F."/>
            <person name="Albersmeier A."/>
            <person name="Kalinowski J."/>
            <person name="Ruckert C."/>
        </authorList>
    </citation>
    <scope>NUCLEOTIDE SEQUENCE</scope>
    <source>
        <strain evidence="1">CGMCC 1.15725</strain>
    </source>
</reference>
<name>A0A8J2YY89_9PROT</name>
<evidence type="ECO:0000313" key="2">
    <source>
        <dbReference type="Proteomes" id="UP000646365"/>
    </source>
</evidence>
<reference evidence="1" key="2">
    <citation type="submission" date="2020-09" db="EMBL/GenBank/DDBJ databases">
        <authorList>
            <person name="Sun Q."/>
            <person name="Zhou Y."/>
        </authorList>
    </citation>
    <scope>NUCLEOTIDE SEQUENCE</scope>
    <source>
        <strain evidence="1">CGMCC 1.15725</strain>
    </source>
</reference>
<protein>
    <recommendedName>
        <fullName evidence="3">Transglutaminase-like domain-containing protein</fullName>
    </recommendedName>
</protein>
<evidence type="ECO:0008006" key="3">
    <source>
        <dbReference type="Google" id="ProtNLM"/>
    </source>
</evidence>
<proteinExistence type="predicted"/>
<sequence>MGNTRLVEAPRGFIELGRGAGAHIAMTLTRAALSRKSANKARVQSVTIPEKPYAPEKFKPSTVDRTIENAGLLTEQIRNEAGRAIISRLEAGSASWGDIQAYAARVRAIGTGNCLEYAIVAFEKLCADGWRQLELVQLFPPSTHCFVILGSARAPGAYGAGFPFAADVVVCDPWAHIACDAAVYEREWAARMQKWADERKEIFGGGQSISPLNYTLQHRQLVMCSVR</sequence>
<keyword evidence="2" id="KW-1185">Reference proteome</keyword>
<dbReference type="Proteomes" id="UP000646365">
    <property type="component" value="Unassembled WGS sequence"/>
</dbReference>
<organism evidence="1 2">
    <name type="scientific">Aliidongia dinghuensis</name>
    <dbReference type="NCBI Taxonomy" id="1867774"/>
    <lineage>
        <taxon>Bacteria</taxon>
        <taxon>Pseudomonadati</taxon>
        <taxon>Pseudomonadota</taxon>
        <taxon>Alphaproteobacteria</taxon>
        <taxon>Rhodospirillales</taxon>
        <taxon>Dongiaceae</taxon>
        <taxon>Aliidongia</taxon>
    </lineage>
</organism>
<dbReference type="AlphaFoldDB" id="A0A8J2YY89"/>
<dbReference type="EMBL" id="BMJQ01000014">
    <property type="protein sequence ID" value="GGF36138.1"/>
    <property type="molecule type" value="Genomic_DNA"/>
</dbReference>
<gene>
    <name evidence="1" type="ORF">GCM10011611_48200</name>
</gene>